<comment type="caution">
    <text evidence="2">The sequence shown here is derived from an EMBL/GenBank/DDBJ whole genome shotgun (WGS) entry which is preliminary data.</text>
</comment>
<dbReference type="OrthoDB" id="8477333at2"/>
<feature type="compositionally biased region" description="Low complexity" evidence="1">
    <location>
        <begin position="150"/>
        <end position="169"/>
    </location>
</feature>
<keyword evidence="3" id="KW-1185">Reference proteome</keyword>
<gene>
    <name evidence="2" type="ORF">LY08_00812</name>
</gene>
<feature type="compositionally biased region" description="Basic and acidic residues" evidence="1">
    <location>
        <begin position="182"/>
        <end position="196"/>
    </location>
</feature>
<organism evidence="2 3">
    <name type="scientific">Olleya aquimaris</name>
    <dbReference type="NCBI Taxonomy" id="639310"/>
    <lineage>
        <taxon>Bacteria</taxon>
        <taxon>Pseudomonadati</taxon>
        <taxon>Bacteroidota</taxon>
        <taxon>Flavobacteriia</taxon>
        <taxon>Flavobacteriales</taxon>
        <taxon>Flavobacteriaceae</taxon>
    </lineage>
</organism>
<feature type="region of interest" description="Disordered" evidence="1">
    <location>
        <begin position="150"/>
        <end position="206"/>
    </location>
</feature>
<protein>
    <submittedName>
        <fullName evidence="2">Uncharacterized protein</fullName>
    </submittedName>
</protein>
<name>A0A327RN58_9FLAO</name>
<reference evidence="2 3" key="1">
    <citation type="submission" date="2018-06" db="EMBL/GenBank/DDBJ databases">
        <title>Genomic Encyclopedia of Archaeal and Bacterial Type Strains, Phase II (KMG-II): from individual species to whole genera.</title>
        <authorList>
            <person name="Goeker M."/>
        </authorList>
    </citation>
    <scope>NUCLEOTIDE SEQUENCE [LARGE SCALE GENOMIC DNA]</scope>
    <source>
        <strain evidence="2 3">DSM 24464</strain>
    </source>
</reference>
<dbReference type="AlphaFoldDB" id="A0A327RN58"/>
<accession>A0A327RN58</accession>
<evidence type="ECO:0000256" key="1">
    <source>
        <dbReference type="SAM" id="MobiDB-lite"/>
    </source>
</evidence>
<dbReference type="Proteomes" id="UP000248703">
    <property type="component" value="Unassembled WGS sequence"/>
</dbReference>
<proteinExistence type="predicted"/>
<evidence type="ECO:0000313" key="2">
    <source>
        <dbReference type="EMBL" id="RAJ17034.1"/>
    </source>
</evidence>
<evidence type="ECO:0000313" key="3">
    <source>
        <dbReference type="Proteomes" id="UP000248703"/>
    </source>
</evidence>
<dbReference type="EMBL" id="QLLO01000002">
    <property type="protein sequence ID" value="RAJ17034.1"/>
    <property type="molecule type" value="Genomic_DNA"/>
</dbReference>
<sequence length="447" mass="50518">MPINTNYLNYISMLNSVAYRIKNEQMVPVYSTNAYGLPTIKLVPRVEKMKPEIFLIEEYEIKSVLGDYGAGKVIKTMNFGPNEERTITVSSYKKRETTKSFSKNVLDSYSEESAEELESLVENEGTSNISNTTSLIKSAEVSAEITGGISKNNKASASGSASISSSANSAREEMARQLSTAMDKHTAKSSANREMEINSTSTETVSEGSEESIVRVLKNPNFKTLNMVMRQMEQEYITAIILKDVKIGFCNGTKESIRYAKLYELDQLLDDVLVKEECKAKVKCNVITSLMKVRDMAGTVHPFIEEVTESNYKCTTDKDGNTKLEESKDKTRYWRKRKDLIQTLSDVNKDFKDRDFITTNGLIMDLKVRVLRTDGIVADAFLGHGETLDCFNQKLQDEATKTEIIKNQELELKNQEMKLKLKIIESITDPDKQADAYQKMFMEKCVE</sequence>
<dbReference type="RefSeq" id="WP_111659148.1">
    <property type="nucleotide sequence ID" value="NZ_QLLO01000002.1"/>
</dbReference>